<sequence length="124" mass="13462">MLLENSYYKIIGRSGEGLDAVFRVALLPDCEVYKGHFPGNPVSPGVCNIETIKECAMLLTGKRLVIDTIRQCRLTAVASPSVCPEVEVTLSCSPVGKGFAVTAKIADNERTYMEYKGEMTVITA</sequence>
<accession>A0ABR8V982</accession>
<reference evidence="2 3" key="1">
    <citation type="submission" date="2020-08" db="EMBL/GenBank/DDBJ databases">
        <title>A Genomic Blueprint of the Chicken Gut Microbiome.</title>
        <authorList>
            <person name="Gilroy R."/>
            <person name="Ravi A."/>
            <person name="Getino M."/>
            <person name="Pursley I."/>
            <person name="Horton D.L."/>
            <person name="Alikhan N.-F."/>
            <person name="Baker D."/>
            <person name="Gharbi K."/>
            <person name="Hall N."/>
            <person name="Watson M."/>
            <person name="Adriaenssens E.M."/>
            <person name="Foster-Nyarko E."/>
            <person name="Jarju S."/>
            <person name="Secka A."/>
            <person name="Antonio M."/>
            <person name="Oren A."/>
            <person name="Chaudhuri R."/>
            <person name="La Ragione R.M."/>
            <person name="Hildebrand F."/>
            <person name="Pallen M.J."/>
        </authorList>
    </citation>
    <scope>NUCLEOTIDE SEQUENCE [LARGE SCALE GENOMIC DNA]</scope>
    <source>
        <strain evidence="2 3">Sa1YUN3</strain>
    </source>
</reference>
<comment type="caution">
    <text evidence="2">The sequence shown here is derived from an EMBL/GenBank/DDBJ whole genome shotgun (WGS) entry which is preliminary data.</text>
</comment>
<dbReference type="RefSeq" id="WP_178256300.1">
    <property type="nucleotide sequence ID" value="NZ_JACSPQ010000001.1"/>
</dbReference>
<name>A0ABR8V982_9BACT</name>
<keyword evidence="3" id="KW-1185">Reference proteome</keyword>
<proteinExistence type="predicted"/>
<organism evidence="2 3">
    <name type="scientific">Phocaeicola faecium</name>
    <dbReference type="NCBI Taxonomy" id="2762213"/>
    <lineage>
        <taxon>Bacteria</taxon>
        <taxon>Pseudomonadati</taxon>
        <taxon>Bacteroidota</taxon>
        <taxon>Bacteroidia</taxon>
        <taxon>Bacteroidales</taxon>
        <taxon>Bacteroidaceae</taxon>
        <taxon>Phocaeicola</taxon>
    </lineage>
</organism>
<dbReference type="EMBL" id="JACSPQ010000001">
    <property type="protein sequence ID" value="MBD8001241.1"/>
    <property type="molecule type" value="Genomic_DNA"/>
</dbReference>
<protein>
    <submittedName>
        <fullName evidence="2">Beta-hydroxyacyl-ACP dehydratase</fullName>
    </submittedName>
</protein>
<dbReference type="Pfam" id="PF22818">
    <property type="entry name" value="ApeI-like"/>
    <property type="match status" value="1"/>
</dbReference>
<dbReference type="InterPro" id="IPR029069">
    <property type="entry name" value="HotDog_dom_sf"/>
</dbReference>
<feature type="domain" description="ApeI dehydratase-like" evidence="1">
    <location>
        <begin position="20"/>
        <end position="90"/>
    </location>
</feature>
<dbReference type="InterPro" id="IPR054545">
    <property type="entry name" value="ApeI-like"/>
</dbReference>
<evidence type="ECO:0000259" key="1">
    <source>
        <dbReference type="Pfam" id="PF22818"/>
    </source>
</evidence>
<dbReference type="SUPFAM" id="SSF54637">
    <property type="entry name" value="Thioesterase/thiol ester dehydrase-isomerase"/>
    <property type="match status" value="1"/>
</dbReference>
<dbReference type="Gene3D" id="3.10.129.10">
    <property type="entry name" value="Hotdog Thioesterase"/>
    <property type="match status" value="1"/>
</dbReference>
<evidence type="ECO:0000313" key="2">
    <source>
        <dbReference type="EMBL" id="MBD8001241.1"/>
    </source>
</evidence>
<evidence type="ECO:0000313" key="3">
    <source>
        <dbReference type="Proteomes" id="UP000616346"/>
    </source>
</evidence>
<dbReference type="Proteomes" id="UP000616346">
    <property type="component" value="Unassembled WGS sequence"/>
</dbReference>
<gene>
    <name evidence="2" type="ORF">H9626_03290</name>
</gene>